<accession>A0ABX2RA81</accession>
<reference evidence="1 2" key="1">
    <citation type="submission" date="2020-07" db="EMBL/GenBank/DDBJ databases">
        <title>Genomic Encyclopedia of Type Strains, Phase III (KMG-III): the genomes of soil and plant-associated and newly described type strains.</title>
        <authorList>
            <person name="Whitman W."/>
        </authorList>
    </citation>
    <scope>NUCLEOTIDE SEQUENCE [LARGE SCALE GENOMIC DNA]</scope>
    <source>
        <strain evidence="1 2">DSM 11255</strain>
    </source>
</reference>
<evidence type="ECO:0000313" key="1">
    <source>
        <dbReference type="EMBL" id="NYE58084.1"/>
    </source>
</evidence>
<dbReference type="EMBL" id="JACCBS010000003">
    <property type="protein sequence ID" value="NYE58084.1"/>
    <property type="molecule type" value="Genomic_DNA"/>
</dbReference>
<dbReference type="RefSeq" id="WP_028052679.1">
    <property type="nucleotide sequence ID" value="NZ_ATYG01000026.1"/>
</dbReference>
<proteinExistence type="predicted"/>
<keyword evidence="2" id="KW-1185">Reference proteome</keyword>
<sequence length="479" mass="53111">MAAKVIPPIKPRVSQYGVDPKYVTKRISDYPEMTSVKLKELFADTPDVIYPSEKGIAAIRENVIKALEKVDMSMIKPGDSVNILASHHGFTLLGGEPYAEVLKTVREVIAERTGATDIRLRAGVGLRFRETEEYIKAFGLDVAFNGKAKGVAPIDKGIPIETEIGTLYGIAAVYDADWIVHVHNSDVREVHFHRHVDRAVKPFGMSYARIETRSTYHQNLGPRGANFTARAIFASEFVQSKFAFATFMNMSPAGVVSIEADNDLLALNEKITADGLRYYGKIMTLLGEIDECIAGLDFPAPVPYVFAAGVIFANFVGANVDLFDLDNPLPPYTWYTEAFYDKSGKPLIENVPPVNPAIKMVVHNYAWGGYPSAFFAHQIPTVVVGREQADLMDRDPQNLDYMKYAVIARDLDSAMAYAYKVAKTDKVIIFDGAAGGLNCSESLAEYLKAKAPEVSRRVDQELLPKWLRQRGIDPNIFKK</sequence>
<organism evidence="1 2">
    <name type="scientific">Carboxydothermus ferrireducens DSM 11255</name>
    <dbReference type="NCBI Taxonomy" id="1119529"/>
    <lineage>
        <taxon>Bacteria</taxon>
        <taxon>Bacillati</taxon>
        <taxon>Bacillota</taxon>
        <taxon>Clostridia</taxon>
        <taxon>Thermoanaerobacterales</taxon>
        <taxon>Thermoanaerobacteraceae</taxon>
        <taxon>Carboxydothermus</taxon>
    </lineage>
</organism>
<evidence type="ECO:0000313" key="2">
    <source>
        <dbReference type="Proteomes" id="UP000604066"/>
    </source>
</evidence>
<comment type="caution">
    <text evidence="1">The sequence shown here is derived from an EMBL/GenBank/DDBJ whole genome shotgun (WGS) entry which is preliminary data.</text>
</comment>
<gene>
    <name evidence="1" type="ORF">HDG70_001835</name>
</gene>
<dbReference type="Proteomes" id="UP000604066">
    <property type="component" value="Unassembled WGS sequence"/>
</dbReference>
<name>A0ABX2RA81_9THEO</name>
<protein>
    <submittedName>
        <fullName evidence="1">Uncharacterized protein</fullName>
    </submittedName>
</protein>